<gene>
    <name evidence="3" type="ORF">MSPICULIGERA_LOCUS15937</name>
    <name evidence="4" type="ORF">MSPICULIGERA_LOCUS15992</name>
</gene>
<dbReference type="PROSITE" id="PS50011">
    <property type="entry name" value="PROTEIN_KINASE_DOM"/>
    <property type="match status" value="1"/>
</dbReference>
<dbReference type="PANTHER" id="PTHR11909">
    <property type="entry name" value="CASEIN KINASE-RELATED"/>
    <property type="match status" value="1"/>
</dbReference>
<dbReference type="InterPro" id="IPR011009">
    <property type="entry name" value="Kinase-like_dom_sf"/>
</dbReference>
<dbReference type="Gene3D" id="1.10.510.10">
    <property type="entry name" value="Transferase(Phosphotransferase) domain 1"/>
    <property type="match status" value="1"/>
</dbReference>
<keyword evidence="1" id="KW-0547">Nucleotide-binding</keyword>
<dbReference type="InterPro" id="IPR017441">
    <property type="entry name" value="Protein_kinase_ATP_BS"/>
</dbReference>
<dbReference type="GO" id="GO:0005524">
    <property type="term" value="F:ATP binding"/>
    <property type="evidence" value="ECO:0007669"/>
    <property type="project" value="UniProtKB-UniRule"/>
</dbReference>
<sequence>MSSWRRIAAGEDWEPEQKALVDWLMNEKKVVQRWLITKPLGHGANGVVMLVEPDKSWVRPPVQKAVLKVAIASWASDSILWEVNVLKALQNPQDKEDRTKHVVRMLDHGVMKGMKKDMVAWIVMEFLEGNPVEAIVAFAERDRIPIVCDLALHLLKGVYDMHFCGFLHRDLKPENMGMKKGNYLVLYDVGMARTYTQANGLPRPPRSYVGIRGTDEWASLCSELGRDQTRVDDLWGWFYTISELANCGSSNQQAWLCFQTPMMRLFMKSRDCPSQISLCNMPSQFTKIQLYLRSIGAFDTPDYFYLATLLNEARNRTKRRRLGNPDENSFTIQQNFLERQYF</sequence>
<keyword evidence="1" id="KW-0067">ATP-binding</keyword>
<dbReference type="SMART" id="SM00220">
    <property type="entry name" value="S_TKc"/>
    <property type="match status" value="1"/>
</dbReference>
<name>A0AA36G319_9BILA</name>
<evidence type="ECO:0000313" key="4">
    <source>
        <dbReference type="EMBL" id="CAJ0577724.1"/>
    </source>
</evidence>
<comment type="caution">
    <text evidence="3">The sequence shown here is derived from an EMBL/GenBank/DDBJ whole genome shotgun (WGS) entry which is preliminary data.</text>
</comment>
<proteinExistence type="predicted"/>
<dbReference type="PROSITE" id="PS00107">
    <property type="entry name" value="PROTEIN_KINASE_ATP"/>
    <property type="match status" value="1"/>
</dbReference>
<dbReference type="EMBL" id="CATQJA010002651">
    <property type="protein sequence ID" value="CAJ0577668.1"/>
    <property type="molecule type" value="Genomic_DNA"/>
</dbReference>
<feature type="non-terminal residue" evidence="3">
    <location>
        <position position="342"/>
    </location>
</feature>
<keyword evidence="5" id="KW-1185">Reference proteome</keyword>
<evidence type="ECO:0000313" key="3">
    <source>
        <dbReference type="EMBL" id="CAJ0577668.1"/>
    </source>
</evidence>
<dbReference type="SUPFAM" id="SSF56112">
    <property type="entry name" value="Protein kinase-like (PK-like)"/>
    <property type="match status" value="1"/>
</dbReference>
<dbReference type="Pfam" id="PF00069">
    <property type="entry name" value="Pkinase"/>
    <property type="match status" value="1"/>
</dbReference>
<dbReference type="EMBL" id="CATQJA010002651">
    <property type="protein sequence ID" value="CAJ0577724.1"/>
    <property type="molecule type" value="Genomic_DNA"/>
</dbReference>
<dbReference type="AlphaFoldDB" id="A0AA36G319"/>
<dbReference type="Proteomes" id="UP001177023">
    <property type="component" value="Unassembled WGS sequence"/>
</dbReference>
<protein>
    <recommendedName>
        <fullName evidence="2">Protein kinase domain-containing protein</fullName>
    </recommendedName>
</protein>
<evidence type="ECO:0000256" key="1">
    <source>
        <dbReference type="PROSITE-ProRule" id="PRU10141"/>
    </source>
</evidence>
<dbReference type="InterPro" id="IPR000719">
    <property type="entry name" value="Prot_kinase_dom"/>
</dbReference>
<organism evidence="3 5">
    <name type="scientific">Mesorhabditis spiculigera</name>
    <dbReference type="NCBI Taxonomy" id="96644"/>
    <lineage>
        <taxon>Eukaryota</taxon>
        <taxon>Metazoa</taxon>
        <taxon>Ecdysozoa</taxon>
        <taxon>Nematoda</taxon>
        <taxon>Chromadorea</taxon>
        <taxon>Rhabditida</taxon>
        <taxon>Rhabditina</taxon>
        <taxon>Rhabditomorpha</taxon>
        <taxon>Rhabditoidea</taxon>
        <taxon>Rhabditidae</taxon>
        <taxon>Mesorhabditinae</taxon>
        <taxon>Mesorhabditis</taxon>
    </lineage>
</organism>
<dbReference type="InterPro" id="IPR050235">
    <property type="entry name" value="CK1_Ser-Thr_kinase"/>
</dbReference>
<feature type="domain" description="Protein kinase" evidence="2">
    <location>
        <begin position="34"/>
        <end position="337"/>
    </location>
</feature>
<evidence type="ECO:0000313" key="5">
    <source>
        <dbReference type="Proteomes" id="UP001177023"/>
    </source>
</evidence>
<evidence type="ECO:0000259" key="2">
    <source>
        <dbReference type="PROSITE" id="PS50011"/>
    </source>
</evidence>
<dbReference type="GO" id="GO:0004672">
    <property type="term" value="F:protein kinase activity"/>
    <property type="evidence" value="ECO:0007669"/>
    <property type="project" value="InterPro"/>
</dbReference>
<feature type="binding site" evidence="1">
    <location>
        <position position="68"/>
    </location>
    <ligand>
        <name>ATP</name>
        <dbReference type="ChEBI" id="CHEBI:30616"/>
    </ligand>
</feature>
<reference evidence="3" key="1">
    <citation type="submission" date="2023-06" db="EMBL/GenBank/DDBJ databases">
        <authorList>
            <person name="Delattre M."/>
        </authorList>
    </citation>
    <scope>NUCLEOTIDE SEQUENCE</scope>
    <source>
        <strain evidence="3">AF72</strain>
    </source>
</reference>
<accession>A0AA36G319</accession>